<evidence type="ECO:0000313" key="1">
    <source>
        <dbReference type="EMBL" id="AKS42183.1"/>
    </source>
</evidence>
<name>A0A0K0XWX5_9GAMM</name>
<keyword evidence="2" id="KW-1185">Reference proteome</keyword>
<dbReference type="STRING" id="1579979.WM2015_1816"/>
<reference evidence="2" key="1">
    <citation type="submission" date="2015-07" db="EMBL/GenBank/DDBJ databases">
        <authorList>
            <person name="Kim K.M."/>
        </authorList>
    </citation>
    <scope>NUCLEOTIDE SEQUENCE [LARGE SCALE GENOMIC DNA]</scope>
    <source>
        <strain evidence="2">KCTC 42284</strain>
    </source>
</reference>
<gene>
    <name evidence="1" type="ORF">WM2015_1816</name>
</gene>
<dbReference type="RefSeq" id="WP_082169611.1">
    <property type="nucleotide sequence ID" value="NZ_CP012154.1"/>
</dbReference>
<dbReference type="AlphaFoldDB" id="A0A0K0XWX5"/>
<dbReference type="OrthoDB" id="5792173at2"/>
<protein>
    <submittedName>
        <fullName evidence="1">Uncharacterized protein</fullName>
    </submittedName>
</protein>
<sequence length="297" mass="32967">MAASIRCLLLLAWFALSAQAFAQTQDESAPADTDVPEASESSAAQEGSQTAVEPMTLTLHVHPIFPPDQAELVYRPLLNYLSATTPHQFELSTSRDFHRFWLEIRRGNMPDLVLEDAHLIALRIQRDGYMPLVKAAEPATFSLLTNSMSADPQLQDFVARPVSSMPAPSLGYLILSSWYPNPMQQPRILSNAASWLDAIEIVFSMEAEAAIAPHNLVARYVNMVPVRTSEEFPHATIAASPSVPADVQNQIREALLTLHENGDHFTALHELDIDQFVPAQVSEYSGLEQWLSDIYVF</sequence>
<dbReference type="Pfam" id="PF12974">
    <property type="entry name" value="Phosphonate-bd"/>
    <property type="match status" value="1"/>
</dbReference>
<proteinExistence type="predicted"/>
<dbReference type="KEGG" id="wma:WM2015_1816"/>
<organism evidence="1 2">
    <name type="scientific">Wenzhouxiangella marina</name>
    <dbReference type="NCBI Taxonomy" id="1579979"/>
    <lineage>
        <taxon>Bacteria</taxon>
        <taxon>Pseudomonadati</taxon>
        <taxon>Pseudomonadota</taxon>
        <taxon>Gammaproteobacteria</taxon>
        <taxon>Chromatiales</taxon>
        <taxon>Wenzhouxiangellaceae</taxon>
        <taxon>Wenzhouxiangella</taxon>
    </lineage>
</organism>
<evidence type="ECO:0000313" key="2">
    <source>
        <dbReference type="Proteomes" id="UP000066624"/>
    </source>
</evidence>
<dbReference type="Proteomes" id="UP000066624">
    <property type="component" value="Chromosome"/>
</dbReference>
<accession>A0A0K0XWX5</accession>
<dbReference type="EMBL" id="CP012154">
    <property type="protein sequence ID" value="AKS42183.1"/>
    <property type="molecule type" value="Genomic_DNA"/>
</dbReference>